<reference evidence="1 2" key="1">
    <citation type="journal article" date="2011" name="J. Bacteriol.">
        <title>Genome sequence of the algicidal bacterium Kordia algicida OT-1.</title>
        <authorList>
            <person name="Lee H.S."/>
            <person name="Kang S.G."/>
            <person name="Kwon K.K."/>
            <person name="Lee J.H."/>
            <person name="Kim S.J."/>
        </authorList>
    </citation>
    <scope>NUCLEOTIDE SEQUENCE [LARGE SCALE GENOMIC DNA]</scope>
    <source>
        <strain evidence="1 2">OT-1</strain>
    </source>
</reference>
<proteinExistence type="predicted"/>
<accession>A9DRH6</accession>
<dbReference type="Proteomes" id="UP000002945">
    <property type="component" value="Unassembled WGS sequence"/>
</dbReference>
<dbReference type="HOGENOM" id="CLU_609402_0_0_10"/>
<dbReference type="STRING" id="391587.KAOT1_16568"/>
<evidence type="ECO:0000313" key="1">
    <source>
        <dbReference type="EMBL" id="EDP96795.1"/>
    </source>
</evidence>
<dbReference type="OrthoDB" id="1412468at2"/>
<dbReference type="RefSeq" id="WP_007095849.1">
    <property type="nucleotide sequence ID" value="NZ_CP142125.1"/>
</dbReference>
<protein>
    <submittedName>
        <fullName evidence="1">Uncharacterized protein</fullName>
    </submittedName>
</protein>
<name>A9DRH6_9FLAO</name>
<organism evidence="1 2">
    <name type="scientific">Kordia algicida OT-1</name>
    <dbReference type="NCBI Taxonomy" id="391587"/>
    <lineage>
        <taxon>Bacteria</taxon>
        <taxon>Pseudomonadati</taxon>
        <taxon>Bacteroidota</taxon>
        <taxon>Flavobacteriia</taxon>
        <taxon>Flavobacteriales</taxon>
        <taxon>Flavobacteriaceae</taxon>
        <taxon>Kordia</taxon>
    </lineage>
</organism>
<sequence length="449" mass="49091">MKQTLETLKSYFETGDKPTQTQYEDLLDSLVHKDDVLTGTSSVNTVFIDTQNGDDATAEIGNIQQPYLTIDAAITAYNTTNPRQGDSTDSEHDFLNVQLISKGVYEINGQLPQRNIHFESKESCTIDLSNNTNEYFNLLVANTHHKYVFSIPKGKLLNNSENKFSGDYLFFEGDFDCIESYGAPYAVFGKGFITANQVNVTYNLLKGSGTVFSTLGSNSVNTFTGNIESIGAQLMVNNEGNGVSYFDFDEAKGTHKLSLLKAGLATVCYVNFGKHHPDVITEIVKIAPTGKLYINFKENAETYGSFNAGETHFSGSKAIVNASLARLQHKLFFNNASIVSNVALCTLIGGSAQLFIKNSYIELLSNLIAIETDINFTVDVLTFIGHNTIYQTTNPGNDLVTKYSESEPTGVAYKVVLQNSLITNGVLNTTITGTTNSTATLSIETTNTY</sequence>
<evidence type="ECO:0000313" key="2">
    <source>
        <dbReference type="Proteomes" id="UP000002945"/>
    </source>
</evidence>
<comment type="caution">
    <text evidence="1">The sequence shown here is derived from an EMBL/GenBank/DDBJ whole genome shotgun (WGS) entry which is preliminary data.</text>
</comment>
<dbReference type="EMBL" id="ABIB01000003">
    <property type="protein sequence ID" value="EDP96795.1"/>
    <property type="molecule type" value="Genomic_DNA"/>
</dbReference>
<gene>
    <name evidence="1" type="ORF">KAOT1_16568</name>
</gene>
<keyword evidence="2" id="KW-1185">Reference proteome</keyword>
<dbReference type="AlphaFoldDB" id="A9DRH6"/>